<comment type="caution">
    <text evidence="2">The sequence shown here is derived from an EMBL/GenBank/DDBJ whole genome shotgun (WGS) entry which is preliminary data.</text>
</comment>
<dbReference type="AlphaFoldDB" id="A0AAE8MPC9"/>
<gene>
    <name evidence="2" type="ORF">DNG_00721</name>
</gene>
<feature type="compositionally biased region" description="Pro residues" evidence="1">
    <location>
        <begin position="216"/>
        <end position="226"/>
    </location>
</feature>
<accession>A0AAE8MPC9</accession>
<protein>
    <submittedName>
        <fullName evidence="2">Uncharacterized protein</fullName>
    </submittedName>
</protein>
<name>A0AAE8MPC9_9PEZI</name>
<proteinExistence type="predicted"/>
<evidence type="ECO:0000313" key="3">
    <source>
        <dbReference type="Proteomes" id="UP001187682"/>
    </source>
</evidence>
<feature type="compositionally biased region" description="Basic residues" evidence="1">
    <location>
        <begin position="201"/>
        <end position="214"/>
    </location>
</feature>
<feature type="region of interest" description="Disordered" evidence="1">
    <location>
        <begin position="85"/>
        <end position="135"/>
    </location>
</feature>
<evidence type="ECO:0000256" key="1">
    <source>
        <dbReference type="SAM" id="MobiDB-lite"/>
    </source>
</evidence>
<evidence type="ECO:0000313" key="2">
    <source>
        <dbReference type="EMBL" id="SPN97207.1"/>
    </source>
</evidence>
<sequence length="435" mass="47367">MDLEVEDVELLVHIAAPATAAADERYRELARAYLDFVPSRATKLSELDDPAIASSIDVVEDSFIETEPPKENSIIRTPPADECLPAGGATPHHSTRAVPGCYPDPTPPGHVGGGVEGSSHSPGTVTPSSQGDVRDGESLIHEVPDSYVAGSPGFSQYLSPTRMLEHHLRRMREAGRAQKRPRPPEEAPERVSQGSADKSSARKSQKVARTHSQHAPRPPTSPPALPGGPLRRYRSDQGAQTIAEPTALPAPRSMSEPPTSSAPEILTSYKKKFGDLEIFPPEPPVSGASLDESSFLTPHLEKLGEEMALQRRYRPLFHPPPSAGGGDGSAHGTGRPRPLERGYWLLDMSAWDETDRWTAWALLHGWISGGGAGWGVWCRRDEHCVRIRTYCWASVAGHIYLLLQVVSRGRSKYVDMGWIGDDGRVRISVPQQRGV</sequence>
<organism evidence="2 3">
    <name type="scientific">Cephalotrichum gorgonifer</name>
    <dbReference type="NCBI Taxonomy" id="2041049"/>
    <lineage>
        <taxon>Eukaryota</taxon>
        <taxon>Fungi</taxon>
        <taxon>Dikarya</taxon>
        <taxon>Ascomycota</taxon>
        <taxon>Pezizomycotina</taxon>
        <taxon>Sordariomycetes</taxon>
        <taxon>Hypocreomycetidae</taxon>
        <taxon>Microascales</taxon>
        <taxon>Microascaceae</taxon>
        <taxon>Cephalotrichum</taxon>
    </lineage>
</organism>
<keyword evidence="3" id="KW-1185">Reference proteome</keyword>
<dbReference type="Proteomes" id="UP001187682">
    <property type="component" value="Unassembled WGS sequence"/>
</dbReference>
<reference evidence="2" key="1">
    <citation type="submission" date="2018-03" db="EMBL/GenBank/DDBJ databases">
        <authorList>
            <person name="Guldener U."/>
        </authorList>
    </citation>
    <scope>NUCLEOTIDE SEQUENCE</scope>
</reference>
<feature type="region of interest" description="Disordered" evidence="1">
    <location>
        <begin position="172"/>
        <end position="238"/>
    </location>
</feature>
<dbReference type="EMBL" id="ONZQ02000001">
    <property type="protein sequence ID" value="SPN97207.1"/>
    <property type="molecule type" value="Genomic_DNA"/>
</dbReference>
<feature type="compositionally biased region" description="Basic and acidic residues" evidence="1">
    <location>
        <begin position="172"/>
        <end position="189"/>
    </location>
</feature>